<keyword evidence="1" id="KW-0472">Membrane</keyword>
<keyword evidence="1" id="KW-1133">Transmembrane helix</keyword>
<evidence type="ECO:0008006" key="4">
    <source>
        <dbReference type="Google" id="ProtNLM"/>
    </source>
</evidence>
<evidence type="ECO:0000256" key="1">
    <source>
        <dbReference type="SAM" id="Phobius"/>
    </source>
</evidence>
<feature type="transmembrane region" description="Helical" evidence="1">
    <location>
        <begin position="6"/>
        <end position="31"/>
    </location>
</feature>
<feature type="transmembrane region" description="Helical" evidence="1">
    <location>
        <begin position="78"/>
        <end position="99"/>
    </location>
</feature>
<organism evidence="2 3">
    <name type="scientific">Xylella fastidiosa subsp. sandyi Ann-1</name>
    <dbReference type="NCBI Taxonomy" id="155920"/>
    <lineage>
        <taxon>Bacteria</taxon>
        <taxon>Pseudomonadati</taxon>
        <taxon>Pseudomonadota</taxon>
        <taxon>Gammaproteobacteria</taxon>
        <taxon>Lysobacterales</taxon>
        <taxon>Lysobacteraceae</taxon>
        <taxon>Xylella</taxon>
    </lineage>
</organism>
<dbReference type="AlphaFoldDB" id="A0A060HC90"/>
<gene>
    <name evidence="2" type="ORF">D934_01500</name>
</gene>
<dbReference type="KEGG" id="xfs:D934_01500"/>
<keyword evidence="1" id="KW-0812">Transmembrane</keyword>
<evidence type="ECO:0000313" key="3">
    <source>
        <dbReference type="Proteomes" id="UP000027215"/>
    </source>
</evidence>
<feature type="transmembrane region" description="Helical" evidence="1">
    <location>
        <begin position="111"/>
        <end position="131"/>
    </location>
</feature>
<proteinExistence type="predicted"/>
<accession>A0A060HC90</accession>
<reference evidence="2 3" key="1">
    <citation type="submission" date="2013-08" db="EMBL/GenBank/DDBJ databases">
        <authorList>
            <person name="Stouthamer R."/>
            <person name="Nunney L."/>
        </authorList>
    </citation>
    <scope>NUCLEOTIDE SEQUENCE [LARGE SCALE GENOMIC DNA]</scope>
    <source>
        <strain evidence="3">ann-1</strain>
    </source>
</reference>
<dbReference type="EMBL" id="CP006696">
    <property type="protein sequence ID" value="AIC10976.1"/>
    <property type="molecule type" value="Genomic_DNA"/>
</dbReference>
<protein>
    <recommendedName>
        <fullName evidence="4">DUF2721 domain-containing protein</fullName>
    </recommendedName>
</protein>
<dbReference type="HOGENOM" id="CLU_1805446_0_0_6"/>
<evidence type="ECO:0000313" key="2">
    <source>
        <dbReference type="EMBL" id="AIC10976.1"/>
    </source>
</evidence>
<dbReference type="PATRIC" id="fig|155920.8.peg.359"/>
<sequence>MLSDHAWMNFFTAGGFILSLLSFILTLLVLFRSRILAWLTFRKAKKKQAIKKALDEIESITSQPFDPLRFAKEAFECLRLLLCNVAFLVFSVTLMGRAMTDVSFTTPWMKTFNALLYSIASVFLGFSIVSLSELRRKLNIKLDPQKAPKATERLRATLEKLD</sequence>
<name>A0A060HC90_XYLFS</name>
<dbReference type="Proteomes" id="UP000027215">
    <property type="component" value="Chromosome"/>
</dbReference>